<evidence type="ECO:0000256" key="2">
    <source>
        <dbReference type="SAM" id="Phobius"/>
    </source>
</evidence>
<feature type="transmembrane region" description="Helical" evidence="2">
    <location>
        <begin position="18"/>
        <end position="40"/>
    </location>
</feature>
<protein>
    <submittedName>
        <fullName evidence="3">Uncharacterized protein</fullName>
    </submittedName>
</protein>
<gene>
    <name evidence="3" type="ORF">SAMN05444389_104231</name>
</gene>
<evidence type="ECO:0000313" key="4">
    <source>
        <dbReference type="Proteomes" id="UP000184444"/>
    </source>
</evidence>
<evidence type="ECO:0000313" key="3">
    <source>
        <dbReference type="EMBL" id="SHM17833.1"/>
    </source>
</evidence>
<dbReference type="OrthoDB" id="7833467at2"/>
<keyword evidence="2" id="KW-0812">Transmembrane</keyword>
<dbReference type="EMBL" id="FRCK01000004">
    <property type="protein sequence ID" value="SHM17833.1"/>
    <property type="molecule type" value="Genomic_DNA"/>
</dbReference>
<evidence type="ECO:0000256" key="1">
    <source>
        <dbReference type="SAM" id="MobiDB-lite"/>
    </source>
</evidence>
<accession>A0A1M7GNF0</accession>
<feature type="region of interest" description="Disordered" evidence="1">
    <location>
        <begin position="94"/>
        <end position="147"/>
    </location>
</feature>
<dbReference type="STRING" id="53463.SAMN05444389_104231"/>
<name>A0A1M7GNF0_9RHOB</name>
<dbReference type="RefSeq" id="WP_073065487.1">
    <property type="nucleotide sequence ID" value="NZ_FRCK01000004.1"/>
</dbReference>
<sequence length="310" mass="32432">MNELTGWLHRLTAGRDRAVVVGAAVTAAWLLLVALFWLFGPEGAPLSGLARLLSLAGVLLPVALIWLAVALAGATAELKRESVLLRAQLDLMRGAPGDGGGDSAQTARAAMPPGRDPGAAPPPPRTPSAAATPRPARAQPETRQGDLPFEQPAPVAVPPAELIAALNFPDGPDDHRAIAALRASLADPEAARTIRAAQDVVTLLAQHGIYADDLDRAALSAPLWRRFLEGERGSALAALASGDDTAAEIAAGLMRTDEVFRDAAHHFLRQYDRTLTRIAAELSDEALVALSDTRSGRGFALLAQVTGMFG</sequence>
<proteinExistence type="predicted"/>
<feature type="compositionally biased region" description="Low complexity" evidence="1">
    <location>
        <begin position="107"/>
        <end position="118"/>
    </location>
</feature>
<dbReference type="AlphaFoldDB" id="A0A1M7GNF0"/>
<organism evidence="3 4">
    <name type="scientific">Paracoccus solventivorans</name>
    <dbReference type="NCBI Taxonomy" id="53463"/>
    <lineage>
        <taxon>Bacteria</taxon>
        <taxon>Pseudomonadati</taxon>
        <taxon>Pseudomonadota</taxon>
        <taxon>Alphaproteobacteria</taxon>
        <taxon>Rhodobacterales</taxon>
        <taxon>Paracoccaceae</taxon>
        <taxon>Paracoccus</taxon>
    </lineage>
</organism>
<dbReference type="Proteomes" id="UP000184444">
    <property type="component" value="Unassembled WGS sequence"/>
</dbReference>
<feature type="compositionally biased region" description="Low complexity" evidence="1">
    <location>
        <begin position="127"/>
        <end position="138"/>
    </location>
</feature>
<feature type="transmembrane region" description="Helical" evidence="2">
    <location>
        <begin position="52"/>
        <end position="76"/>
    </location>
</feature>
<reference evidence="4" key="1">
    <citation type="submission" date="2016-11" db="EMBL/GenBank/DDBJ databases">
        <authorList>
            <person name="Varghese N."/>
            <person name="Submissions S."/>
        </authorList>
    </citation>
    <scope>NUCLEOTIDE SEQUENCE [LARGE SCALE GENOMIC DNA]</scope>
    <source>
        <strain evidence="4">DSM 6637</strain>
    </source>
</reference>
<keyword evidence="2" id="KW-1133">Transmembrane helix</keyword>
<keyword evidence="4" id="KW-1185">Reference proteome</keyword>
<keyword evidence="2" id="KW-0472">Membrane</keyword>